<evidence type="ECO:0000313" key="4">
    <source>
        <dbReference type="EMBL" id="HIU44543.1"/>
    </source>
</evidence>
<organism evidence="4 5">
    <name type="scientific">Candidatus Ventrousia excrementavium</name>
    <dbReference type="NCBI Taxonomy" id="2840961"/>
    <lineage>
        <taxon>Bacteria</taxon>
        <taxon>Bacillati</taxon>
        <taxon>Bacillota</taxon>
        <taxon>Clostridia</taxon>
        <taxon>Eubacteriales</taxon>
        <taxon>Clostridiaceae</taxon>
        <taxon>Clostridiaceae incertae sedis</taxon>
        <taxon>Candidatus Ventrousia</taxon>
    </lineage>
</organism>
<reference evidence="4" key="2">
    <citation type="journal article" date="2021" name="PeerJ">
        <title>Extensive microbial diversity within the chicken gut microbiome revealed by metagenomics and culture.</title>
        <authorList>
            <person name="Gilroy R."/>
            <person name="Ravi A."/>
            <person name="Getino M."/>
            <person name="Pursley I."/>
            <person name="Horton D.L."/>
            <person name="Alikhan N.F."/>
            <person name="Baker D."/>
            <person name="Gharbi K."/>
            <person name="Hall N."/>
            <person name="Watson M."/>
            <person name="Adriaenssens E.M."/>
            <person name="Foster-Nyarko E."/>
            <person name="Jarju S."/>
            <person name="Secka A."/>
            <person name="Antonio M."/>
            <person name="Oren A."/>
            <person name="Chaudhuri R.R."/>
            <person name="La Ragione R."/>
            <person name="Hildebrand F."/>
            <person name="Pallen M.J."/>
        </authorList>
    </citation>
    <scope>NUCLEOTIDE SEQUENCE</scope>
    <source>
        <strain evidence="4">CHK191-8634</strain>
    </source>
</reference>
<feature type="domain" description="SLH" evidence="3">
    <location>
        <begin position="473"/>
        <end position="536"/>
    </location>
</feature>
<proteinExistence type="predicted"/>
<feature type="domain" description="SLH" evidence="3">
    <location>
        <begin position="413"/>
        <end position="472"/>
    </location>
</feature>
<evidence type="ECO:0000313" key="5">
    <source>
        <dbReference type="Proteomes" id="UP000824073"/>
    </source>
</evidence>
<name>A0A9D1S2L6_9CLOT</name>
<evidence type="ECO:0000259" key="3">
    <source>
        <dbReference type="PROSITE" id="PS51272"/>
    </source>
</evidence>
<reference evidence="4" key="1">
    <citation type="submission" date="2020-10" db="EMBL/GenBank/DDBJ databases">
        <authorList>
            <person name="Gilroy R."/>
        </authorList>
    </citation>
    <scope>NUCLEOTIDE SEQUENCE</scope>
    <source>
        <strain evidence="4">CHK191-8634</strain>
    </source>
</reference>
<keyword evidence="1" id="KW-0677">Repeat</keyword>
<dbReference type="SUPFAM" id="SSF49478">
    <property type="entry name" value="Cna protein B-type domain"/>
    <property type="match status" value="1"/>
</dbReference>
<accession>A0A9D1S2L6</accession>
<evidence type="ECO:0000256" key="2">
    <source>
        <dbReference type="SAM" id="MobiDB-lite"/>
    </source>
</evidence>
<dbReference type="Gene3D" id="2.60.40.10">
    <property type="entry name" value="Immunoglobulins"/>
    <property type="match status" value="1"/>
</dbReference>
<gene>
    <name evidence="4" type="ORF">IAB67_09625</name>
</gene>
<feature type="domain" description="SLH" evidence="3">
    <location>
        <begin position="539"/>
        <end position="598"/>
    </location>
</feature>
<dbReference type="Proteomes" id="UP000824073">
    <property type="component" value="Unassembled WGS sequence"/>
</dbReference>
<dbReference type="AlphaFoldDB" id="A0A9D1S2L6"/>
<dbReference type="InterPro" id="IPR044060">
    <property type="entry name" value="Bacterial_rp_domain"/>
</dbReference>
<feature type="region of interest" description="Disordered" evidence="2">
    <location>
        <begin position="303"/>
        <end position="359"/>
    </location>
</feature>
<comment type="caution">
    <text evidence="4">The sequence shown here is derived from an EMBL/GenBank/DDBJ whole genome shotgun (WGS) entry which is preliminary data.</text>
</comment>
<dbReference type="EMBL" id="DVMR01000070">
    <property type="protein sequence ID" value="HIU44543.1"/>
    <property type="molecule type" value="Genomic_DNA"/>
</dbReference>
<dbReference type="Pfam" id="PF13620">
    <property type="entry name" value="CarboxypepD_reg"/>
    <property type="match status" value="1"/>
</dbReference>
<protein>
    <submittedName>
        <fullName evidence="4">S-layer homology domain-containing protein</fullName>
    </submittedName>
</protein>
<dbReference type="Pfam" id="PF18998">
    <property type="entry name" value="Flg_new_2"/>
    <property type="match status" value="2"/>
</dbReference>
<evidence type="ECO:0000256" key="1">
    <source>
        <dbReference type="ARBA" id="ARBA00022737"/>
    </source>
</evidence>
<dbReference type="PROSITE" id="PS51272">
    <property type="entry name" value="SLH"/>
    <property type="match status" value="3"/>
</dbReference>
<sequence>MLPDQDREGYILTGWKYDGAVYAAGNTFVMPAQNVTFEAQWEPARGISGTVVTDEDGQLMPGVIVSLKLGAEVLAETQTDEQGGFSFSNVRSGVYNLVGSYNGIVMTIQADVTASDEKNAVIRMPSGKTNSVVEVSPGTSVLTVGYLETVFTEETDVYTDENKATVAEGGTVEVTLTAEPTQNAETVGQQVREAAGSRVTLGMFIDLTVSKAVYNGAGQDITPEDEKNISDTGIVLVTRLALAPEQQGKSGYTVYRIHEGEVQTLTTEPNDDDEYISLTENGMVLEIHARKYSSYVLAWTEPEEETGGNGTHISGGSSGASGGETEVTETENGTITLSPAEPGPGDKVTVTPQPDDGYELGSVTVTDEEGSSIEVVDNGDGTFSYVQPEGDVTITATFRIASGIDCPRDHTCPMYPFGDADRLAWYHDGVHFCLEHGLMVGTGEGVFSPSGDTTRGMLIAMLYRLEGRPEAAGGLLYDDVASDAYYADAVRWGSANGIVQGYGDGTYRPGQPVTREEMAAILFRYAGYRGVADDARSDLDRYTDGGAVSSYAVEAMSWATAKALIEGEPGGALNPAGSTTRDQTATLFMRLCRLYDLL</sequence>
<dbReference type="Pfam" id="PF00395">
    <property type="entry name" value="SLH"/>
    <property type="match status" value="3"/>
</dbReference>
<dbReference type="InterPro" id="IPR013783">
    <property type="entry name" value="Ig-like_fold"/>
</dbReference>
<dbReference type="InterPro" id="IPR001119">
    <property type="entry name" value="SLH_dom"/>
</dbReference>